<sequence>MKEETAVSNRVDSLIRAAEKLSIVNEILRHENQGLRETLIDEKKRRKRGKAMGLSNNDRPGEAQFYSPTKVALVRAKAAEIEAQKEADRLRVQEEKARKQIEKEEKARQVQEMKEIRAREREAKKRAREEELQAKLAARQIQKEARASKKAQSKSQPKARQKTAPLQPEPPKQVKLPYARSGQRHRWL</sequence>
<accession>A0A232LSP3</accession>
<feature type="compositionally biased region" description="Basic residues" evidence="1">
    <location>
        <begin position="148"/>
        <end position="161"/>
    </location>
</feature>
<keyword evidence="3" id="KW-1185">Reference proteome</keyword>
<comment type="caution">
    <text evidence="2">The sequence shown here is derived from an EMBL/GenBank/DDBJ whole genome shotgun (WGS) entry which is preliminary data.</text>
</comment>
<feature type="region of interest" description="Disordered" evidence="1">
    <location>
        <begin position="87"/>
        <end position="188"/>
    </location>
</feature>
<dbReference type="Proteomes" id="UP000243515">
    <property type="component" value="Unassembled WGS sequence"/>
</dbReference>
<proteinExistence type="predicted"/>
<dbReference type="OrthoDB" id="3945463at2759"/>
<gene>
    <name evidence="2" type="ORF">Egran_05141</name>
</gene>
<reference evidence="2 3" key="1">
    <citation type="journal article" date="2015" name="Environ. Microbiol.">
        <title>Metagenome sequence of Elaphomyces granulatus from sporocarp tissue reveals Ascomycota ectomycorrhizal fingerprints of genome expansion and a Proteobacteria-rich microbiome.</title>
        <authorList>
            <person name="Quandt C.A."/>
            <person name="Kohler A."/>
            <person name="Hesse C.N."/>
            <person name="Sharpton T.J."/>
            <person name="Martin F."/>
            <person name="Spatafora J.W."/>
        </authorList>
    </citation>
    <scope>NUCLEOTIDE SEQUENCE [LARGE SCALE GENOMIC DNA]</scope>
    <source>
        <strain evidence="2 3">OSC145934</strain>
    </source>
</reference>
<protein>
    <submittedName>
        <fullName evidence="2">Uncharacterized protein</fullName>
    </submittedName>
</protein>
<dbReference type="EMBL" id="NPHW01005119">
    <property type="protein sequence ID" value="OXV07094.1"/>
    <property type="molecule type" value="Genomic_DNA"/>
</dbReference>
<feature type="region of interest" description="Disordered" evidence="1">
    <location>
        <begin position="39"/>
        <end position="64"/>
    </location>
</feature>
<name>A0A232LSP3_9EURO</name>
<feature type="compositionally biased region" description="Basic and acidic residues" evidence="1">
    <location>
        <begin position="87"/>
        <end position="133"/>
    </location>
</feature>
<evidence type="ECO:0000313" key="2">
    <source>
        <dbReference type="EMBL" id="OXV07094.1"/>
    </source>
</evidence>
<dbReference type="AlphaFoldDB" id="A0A232LSP3"/>
<evidence type="ECO:0000256" key="1">
    <source>
        <dbReference type="SAM" id="MobiDB-lite"/>
    </source>
</evidence>
<evidence type="ECO:0000313" key="3">
    <source>
        <dbReference type="Proteomes" id="UP000243515"/>
    </source>
</evidence>
<organism evidence="2 3">
    <name type="scientific">Elaphomyces granulatus</name>
    <dbReference type="NCBI Taxonomy" id="519963"/>
    <lineage>
        <taxon>Eukaryota</taxon>
        <taxon>Fungi</taxon>
        <taxon>Dikarya</taxon>
        <taxon>Ascomycota</taxon>
        <taxon>Pezizomycotina</taxon>
        <taxon>Eurotiomycetes</taxon>
        <taxon>Eurotiomycetidae</taxon>
        <taxon>Eurotiales</taxon>
        <taxon>Elaphomycetaceae</taxon>
        <taxon>Elaphomyces</taxon>
    </lineage>
</organism>